<dbReference type="RefSeq" id="WP_057917853.1">
    <property type="nucleotide sequence ID" value="NZ_CP011129.1"/>
</dbReference>
<dbReference type="eggNOG" id="COG2310">
    <property type="taxonomic scope" value="Bacteria"/>
</dbReference>
<evidence type="ECO:0000313" key="3">
    <source>
        <dbReference type="Proteomes" id="UP000060787"/>
    </source>
</evidence>
<dbReference type="PANTHER" id="PTHR32097:SF18">
    <property type="entry name" value="RING-TYPE DOMAIN-CONTAINING PROTEIN"/>
    <property type="match status" value="1"/>
</dbReference>
<gene>
    <name evidence="2" type="ORF">LA76x_2454</name>
</gene>
<dbReference type="AlphaFoldDB" id="A0A0S2FAJ8"/>
<dbReference type="Gene3D" id="2.60.60.30">
    <property type="entry name" value="sav2460 like domains"/>
    <property type="match status" value="1"/>
</dbReference>
<dbReference type="GO" id="GO:0046690">
    <property type="term" value="P:response to tellurium ion"/>
    <property type="evidence" value="ECO:0007669"/>
    <property type="project" value="UniProtKB-KW"/>
</dbReference>
<reference evidence="2 3" key="1">
    <citation type="journal article" date="2015" name="BMC Genomics">
        <title>Comparative genomics and metabolic profiling of the genus Lysobacter.</title>
        <authorList>
            <person name="de Bruijn I."/>
            <person name="Cheng X."/>
            <person name="de Jager V."/>
            <person name="Exposito R.G."/>
            <person name="Watrous J."/>
            <person name="Patel N."/>
            <person name="Postma J."/>
            <person name="Dorrestein P.C."/>
            <person name="Kobayashi D."/>
            <person name="Raaijmakers J.M."/>
        </authorList>
    </citation>
    <scope>NUCLEOTIDE SEQUENCE [LARGE SCALE GENOMIC DNA]</scope>
    <source>
        <strain evidence="2 3">76</strain>
    </source>
</reference>
<dbReference type="Proteomes" id="UP000060787">
    <property type="component" value="Chromosome"/>
</dbReference>
<evidence type="ECO:0000256" key="1">
    <source>
        <dbReference type="ARBA" id="ARBA00022686"/>
    </source>
</evidence>
<dbReference type="InterPro" id="IPR051324">
    <property type="entry name" value="Stress/Tellurium_Resist"/>
</dbReference>
<proteinExistence type="predicted"/>
<sequence>MNGIYLRRRGKLYLKAGDGGASAAQVAMVQKETEAFGFILSEAVIERLGTLSTEQLTRVLRELRKHLAAMTGAHREHRPLFPDFPRGSLALAEAELYMRTVYHYVTRRRLHLQQPAETVPLLNGRAPREIELGTLDDYENICTTLAASRTSLSLQDKADLGWFIAQYRAQVVRLLPVEIPFKENLAVIGAGLLRHAPGEPTDEFLRTHLKTATDTLRLAVALSEGDVSLAEPTRFKPMKRGERRFLLRQLETLDDPTEDMRRWGERWKRLGEVLHPGDYRERFPKTWRAFRVLRENLAFASFNGAIEHALEQGRTGAVAQRLAARPGEFARRLDHLLRSGSESQAVLERFRGVAEQVSTPVLLQALSQFEHRGQSPLRTFFPKGDAARAWALKDRRAPIDARVLSDAIAVCRDALRARFARLPPLGRCYIDPALAHMRAPLAQRSASRALRTLVRGSRLPLPDTRFIRLFLWWSNGRQRTDIDLSAAFFDSNFVYRDVVSYYNLRGYGGHHSGDIVNAPQGAAEFIDLDLQRLRGLGLRFVVVSIHSYTEQPYCDLPECFAGWMARSDANSGEPFEARTVEDRLDLASNQQSCLPFVLDLETDQILWTDIGLGGYPRWNNAANHLSGISLILRAMTALATPDLHTLFELHAQARGRVVESPDQADTVFSMREGVTPFDVDRIRAEFL</sequence>
<dbReference type="EMBL" id="CP011129">
    <property type="protein sequence ID" value="ALN80584.1"/>
    <property type="molecule type" value="Genomic_DNA"/>
</dbReference>
<organism evidence="2 3">
    <name type="scientific">Lysobacter antibioticus</name>
    <dbReference type="NCBI Taxonomy" id="84531"/>
    <lineage>
        <taxon>Bacteria</taxon>
        <taxon>Pseudomonadati</taxon>
        <taxon>Pseudomonadota</taxon>
        <taxon>Gammaproteobacteria</taxon>
        <taxon>Lysobacterales</taxon>
        <taxon>Lysobacteraceae</taxon>
        <taxon>Lysobacter</taxon>
    </lineage>
</organism>
<dbReference type="KEGG" id="lab:LA76x_2454"/>
<keyword evidence="1" id="KW-0778">Tellurium resistance</keyword>
<dbReference type="PANTHER" id="PTHR32097">
    <property type="entry name" value="CAMP-BINDING PROTEIN 1-RELATED"/>
    <property type="match status" value="1"/>
</dbReference>
<dbReference type="InterPro" id="IPR003325">
    <property type="entry name" value="TerD"/>
</dbReference>
<protein>
    <recommendedName>
        <fullName evidence="4">TerD domain protein</fullName>
    </recommendedName>
</protein>
<dbReference type="CDD" id="cd06974">
    <property type="entry name" value="TerD_like"/>
    <property type="match status" value="1"/>
</dbReference>
<dbReference type="OrthoDB" id="415622at2"/>
<dbReference type="PATRIC" id="fig|84531.7.peg.1178"/>
<dbReference type="KEGG" id="laq:GLA29479_1189"/>
<dbReference type="STRING" id="84531.LA76x_2454"/>
<accession>A0A0S2FAJ8</accession>
<evidence type="ECO:0000313" key="2">
    <source>
        <dbReference type="EMBL" id="ALN80584.1"/>
    </source>
</evidence>
<name>A0A0S2FAJ8_LYSAN</name>
<evidence type="ECO:0008006" key="4">
    <source>
        <dbReference type="Google" id="ProtNLM"/>
    </source>
</evidence>
<keyword evidence="3" id="KW-1185">Reference proteome</keyword>